<protein>
    <submittedName>
        <fullName evidence="3">Diguanylate cyclase (GGDEF) domain-containing protein</fullName>
    </submittedName>
</protein>
<dbReference type="Gene3D" id="3.20.20.450">
    <property type="entry name" value="EAL domain"/>
    <property type="match status" value="1"/>
</dbReference>
<dbReference type="Pfam" id="PF08447">
    <property type="entry name" value="PAS_3"/>
    <property type="match status" value="1"/>
</dbReference>
<dbReference type="InterPro" id="IPR052155">
    <property type="entry name" value="Biofilm_reg_signaling"/>
</dbReference>
<dbReference type="OrthoDB" id="9805474at2"/>
<proteinExistence type="predicted"/>
<dbReference type="InterPro" id="IPR013655">
    <property type="entry name" value="PAS_fold_3"/>
</dbReference>
<dbReference type="STRING" id="633697.EubceDRAFT1_0708"/>
<feature type="domain" description="EAL" evidence="1">
    <location>
        <begin position="303"/>
        <end position="555"/>
    </location>
</feature>
<dbReference type="PANTHER" id="PTHR44757">
    <property type="entry name" value="DIGUANYLATE CYCLASE DGCP"/>
    <property type="match status" value="1"/>
</dbReference>
<dbReference type="SMART" id="SM00052">
    <property type="entry name" value="EAL"/>
    <property type="match status" value="1"/>
</dbReference>
<dbReference type="SUPFAM" id="SSF55073">
    <property type="entry name" value="Nucleotide cyclase"/>
    <property type="match status" value="2"/>
</dbReference>
<dbReference type="CDD" id="cd01949">
    <property type="entry name" value="GGDEF"/>
    <property type="match status" value="1"/>
</dbReference>
<dbReference type="Gene3D" id="3.30.70.270">
    <property type="match status" value="2"/>
</dbReference>
<dbReference type="CDD" id="cd01948">
    <property type="entry name" value="EAL"/>
    <property type="match status" value="1"/>
</dbReference>
<dbReference type="InterPro" id="IPR001633">
    <property type="entry name" value="EAL_dom"/>
</dbReference>
<dbReference type="PROSITE" id="PS50883">
    <property type="entry name" value="EAL"/>
    <property type="match status" value="1"/>
</dbReference>
<dbReference type="eggNOG" id="COG5001">
    <property type="taxonomic scope" value="Bacteria"/>
</dbReference>
<dbReference type="InterPro" id="IPR035965">
    <property type="entry name" value="PAS-like_dom_sf"/>
</dbReference>
<dbReference type="eggNOG" id="COG2200">
    <property type="taxonomic scope" value="Bacteria"/>
</dbReference>
<dbReference type="InterPro" id="IPR035919">
    <property type="entry name" value="EAL_sf"/>
</dbReference>
<dbReference type="InterPro" id="IPR029787">
    <property type="entry name" value="Nucleotide_cyclase"/>
</dbReference>
<dbReference type="SMART" id="SM00267">
    <property type="entry name" value="GGDEF"/>
    <property type="match status" value="2"/>
</dbReference>
<evidence type="ECO:0000259" key="1">
    <source>
        <dbReference type="PROSITE" id="PS50883"/>
    </source>
</evidence>
<reference evidence="3 4" key="1">
    <citation type="submission" date="2010-08" db="EMBL/GenBank/DDBJ databases">
        <authorList>
            <consortium name="US DOE Joint Genome Institute (JGI-PGF)"/>
            <person name="Lucas S."/>
            <person name="Copeland A."/>
            <person name="Lapidus A."/>
            <person name="Cheng J.-F."/>
            <person name="Bruce D."/>
            <person name="Goodwin L."/>
            <person name="Pitluck S."/>
            <person name="Land M.L."/>
            <person name="Hauser L."/>
            <person name="Chang Y.-J."/>
            <person name="Anderson I.J."/>
            <person name="Johnson E."/>
            <person name="Mulhopadhyay B."/>
            <person name="Kyrpides N."/>
            <person name="Woyke T.J."/>
        </authorList>
    </citation>
    <scope>NUCLEOTIDE SEQUENCE [LARGE SCALE GENOMIC DNA]</scope>
    <source>
        <strain evidence="3 4">6</strain>
    </source>
</reference>
<accession>I5ARX3</accession>
<dbReference type="AlphaFoldDB" id="I5ARX3"/>
<reference evidence="3 4" key="2">
    <citation type="submission" date="2012-02" db="EMBL/GenBank/DDBJ databases">
        <title>Improved High-Quality Draft sequence of Eubacterium cellulosolvens 6.</title>
        <authorList>
            <consortium name="US DOE Joint Genome Institute"/>
            <person name="Lucas S."/>
            <person name="Han J."/>
            <person name="Lapidus A."/>
            <person name="Cheng J.-F."/>
            <person name="Goodwin L."/>
            <person name="Pitluck S."/>
            <person name="Peters L."/>
            <person name="Mikhailova N."/>
            <person name="Gu W."/>
            <person name="Detter J.C."/>
            <person name="Han C."/>
            <person name="Tapia R."/>
            <person name="Land M."/>
            <person name="Hauser L."/>
            <person name="Kyrpides N."/>
            <person name="Ivanova N."/>
            <person name="Pagani I."/>
            <person name="Johnson E."/>
            <person name="Mukhopadhyay B."/>
            <person name="Anderson I."/>
            <person name="Woyke T."/>
        </authorList>
    </citation>
    <scope>NUCLEOTIDE SEQUENCE [LARGE SCALE GENOMIC DNA]</scope>
    <source>
        <strain evidence="3 4">6</strain>
    </source>
</reference>
<dbReference type="SUPFAM" id="SSF141868">
    <property type="entry name" value="EAL domain-like"/>
    <property type="match status" value="1"/>
</dbReference>
<dbReference type="NCBIfam" id="TIGR00254">
    <property type="entry name" value="GGDEF"/>
    <property type="match status" value="2"/>
</dbReference>
<dbReference type="Pfam" id="PF00990">
    <property type="entry name" value="GGDEF"/>
    <property type="match status" value="2"/>
</dbReference>
<dbReference type="PANTHER" id="PTHR44757:SF2">
    <property type="entry name" value="BIOFILM ARCHITECTURE MAINTENANCE PROTEIN MBAA"/>
    <property type="match status" value="1"/>
</dbReference>
<dbReference type="PROSITE" id="PS50887">
    <property type="entry name" value="GGDEF"/>
    <property type="match status" value="2"/>
</dbReference>
<dbReference type="Proteomes" id="UP000005753">
    <property type="component" value="Chromosome"/>
</dbReference>
<dbReference type="EMBL" id="CM001487">
    <property type="protein sequence ID" value="EIM56546.1"/>
    <property type="molecule type" value="Genomic_DNA"/>
</dbReference>
<dbReference type="SUPFAM" id="SSF55785">
    <property type="entry name" value="PYP-like sensor domain (PAS domain)"/>
    <property type="match status" value="2"/>
</dbReference>
<dbReference type="HOGENOM" id="CLU_008529_0_0_9"/>
<feature type="domain" description="GGDEF" evidence="2">
    <location>
        <begin position="170"/>
        <end position="295"/>
    </location>
</feature>
<dbReference type="InterPro" id="IPR043128">
    <property type="entry name" value="Rev_trsase/Diguanyl_cyclase"/>
</dbReference>
<evidence type="ECO:0000313" key="3">
    <source>
        <dbReference type="EMBL" id="EIM56546.1"/>
    </source>
</evidence>
<sequence length="1132" mass="131071">MKRNIRTACFRHELFFKAFDSMPGGFFIYRADEGEEVLYANKYVLEMYECETEEEFLALTGGTFRKMVHPEEIEDVERDIWRQICTGTDMFDHVSYRICTRTGKIKYIEDFGRLVHLEEVGDVYYVFVSDRDIKYMSYDIDRLTGLPGQRRFLSYTESALKNCEKQGGETEVAFLYINISKFKIFNVRFGMEAGDALLQDIAAVLRITFPGGYIARFSDDHFIVYVENADLEKSLESLSEALDHLRSETKIKVKIGIYRVRDYSVIPELACDLAKLSCDSIRGNPDKNVEEYTDEIGRKLEVHEYVLDHIDDAIENHYIKVYYQPVVRSISGALCGFEALARWIDPTVGFLPPSDFVPALEESRQIHKLDCYMIREICRNYREYVDANEPVVPVSFNLSIIDFIACDIGSIVEEAVEEFRVPREMINIEITESMFIQDAQRIGREIDRFHGRGYQVWMDDFGSGYSSLNLLKDFTFDELKIDMGFLSSFTQKSKDILESTVRMAKKIGIQTLAEGVETEEQFEFLRSIGCEKLQGYYFGKPMPYEESLEQCTAKGIRIETLAWRRYYDAVGKIDFLTDQPLALLEDNGKEFRFLFANDKYKEALNSNGVESLEQETYTMNRTGTVMGKMFRDFVNTMIKWNTREHSLTYPSGNQFMRLNAKIIACCNGYNMITVNLFNITRQTDEEEQAVRNGILKNIFYLYEDIALENIADDSVELFFLTGSGRAGQTQGKKYGIDKLRDEYIQHTIYPEDRERYIAFSDPRTIRERVLSTGNGFLADYFRTKGKDGNYRWMTHTTLVIPKSDDQLYLLICKEAAFENPVIRESLSSTYGRELFSKKWTDVVEDQEITDELLWKNLRDFSRFNYFWKDKNRRFVGVCQSFLDYYGMSSEDEVLGKTDEEMQWHVADGPYKNDEERIISEGITVHDVPGKCIIKGILHNIACTKVPIYRDGKIVGIIGYFVDIDKQNQINASLKRVASVDTVTGLANFRGLIENMGDYIEEFRRSGADFVVVHLEVEEYVRFREIYGSDAGDELLRMLAGILLRCFRHAASIGRFCEGEFFILYRYEDQNDVATIVKNIKQEIFELHHVGDAVCSCFANITLEYAAASEDPESLVVNLMQNAIMKRKRNNNE</sequence>
<organism evidence="3 4">
    <name type="scientific">Eubacterium cellulosolvens (strain ATCC 43171 / JCM 9499 / 6)</name>
    <name type="common">Cillobacterium cellulosolvens</name>
    <dbReference type="NCBI Taxonomy" id="633697"/>
    <lineage>
        <taxon>Bacteria</taxon>
        <taxon>Bacillati</taxon>
        <taxon>Bacillota</taxon>
        <taxon>Clostridia</taxon>
        <taxon>Eubacteriales</taxon>
        <taxon>Eubacteriaceae</taxon>
        <taxon>Eubacterium</taxon>
    </lineage>
</organism>
<dbReference type="Pfam" id="PF00563">
    <property type="entry name" value="EAL"/>
    <property type="match status" value="1"/>
</dbReference>
<dbReference type="InterPro" id="IPR000160">
    <property type="entry name" value="GGDEF_dom"/>
</dbReference>
<evidence type="ECO:0000259" key="2">
    <source>
        <dbReference type="PROSITE" id="PS50887"/>
    </source>
</evidence>
<feature type="domain" description="GGDEF" evidence="2">
    <location>
        <begin position="1007"/>
        <end position="1132"/>
    </location>
</feature>
<name>I5ARX3_EUBC6</name>
<dbReference type="Gene3D" id="3.30.450.20">
    <property type="entry name" value="PAS domain"/>
    <property type="match status" value="2"/>
</dbReference>
<keyword evidence="4" id="KW-1185">Reference proteome</keyword>
<gene>
    <name evidence="3" type="ORF">EubceDRAFT1_0708</name>
</gene>
<evidence type="ECO:0000313" key="4">
    <source>
        <dbReference type="Proteomes" id="UP000005753"/>
    </source>
</evidence>